<keyword evidence="2" id="KW-0472">Membrane</keyword>
<organism evidence="3 4">
    <name type="scientific">Carpediemonas membranifera</name>
    <dbReference type="NCBI Taxonomy" id="201153"/>
    <lineage>
        <taxon>Eukaryota</taxon>
        <taxon>Metamonada</taxon>
        <taxon>Carpediemonas-like organisms</taxon>
        <taxon>Carpediemonas</taxon>
    </lineage>
</organism>
<comment type="caution">
    <text evidence="3">The sequence shown here is derived from an EMBL/GenBank/DDBJ whole genome shotgun (WGS) entry which is preliminary data.</text>
</comment>
<dbReference type="EMBL" id="JAHDYR010000007">
    <property type="protein sequence ID" value="KAG9396012.1"/>
    <property type="molecule type" value="Genomic_DNA"/>
</dbReference>
<keyword evidence="2" id="KW-1133">Transmembrane helix</keyword>
<feature type="region of interest" description="Disordered" evidence="1">
    <location>
        <begin position="69"/>
        <end position="89"/>
    </location>
</feature>
<keyword evidence="4" id="KW-1185">Reference proteome</keyword>
<keyword evidence="2" id="KW-0812">Transmembrane</keyword>
<proteinExistence type="predicted"/>
<evidence type="ECO:0000256" key="2">
    <source>
        <dbReference type="SAM" id="Phobius"/>
    </source>
</evidence>
<protein>
    <submittedName>
        <fullName evidence="3">Uncharacterized protein</fullName>
    </submittedName>
</protein>
<feature type="transmembrane region" description="Helical" evidence="2">
    <location>
        <begin position="358"/>
        <end position="374"/>
    </location>
</feature>
<accession>A0A8J6BEW4</accession>
<reference evidence="3" key="1">
    <citation type="submission" date="2021-05" db="EMBL/GenBank/DDBJ databases">
        <title>A free-living protist that lacks canonical eukaryotic 1 DNA replication and segregation systems.</title>
        <authorList>
            <person name="Salas-Leiva D.E."/>
            <person name="Tromer E.C."/>
            <person name="Curtis B.A."/>
            <person name="Jerlstrom-Hultqvist J."/>
            <person name="Kolisko M."/>
            <person name="Yi Z."/>
            <person name="Salas-Leiva J.S."/>
            <person name="Gallot-Lavallee L."/>
            <person name="Kops G.J.P.L."/>
            <person name="Archibald J.M."/>
            <person name="Simpson A.G.B."/>
            <person name="Roger A.J."/>
        </authorList>
    </citation>
    <scope>NUCLEOTIDE SEQUENCE</scope>
    <source>
        <strain evidence="3">BICM</strain>
    </source>
</reference>
<sequence>MLLSFNMTDFQDAGITDMSFSDDHRSMQFIRTIRNKDIDNVQFFIFNFDSTTIDDGAIDRHTADSQFTLPGVHDPTTGASNPASDRGATTPHLFVRTKVDKVAALAYDGTQLGSAKIADRTNAMPMICDGTYLYVCTQLEILRYSLDLELQANISVPSGRVDTNGQYIELYPHHKEGFSILLLTSTERLVGIDAAFTAADTTLPISDLTFLAPGVYPKLNGFVRYNTTSARVGFLQYAPEEDIWTFSESTMIYADGSVRLMLLSYDALNEVSIATTFFAGGFYSGCSSVELDEDLKPIAHTEQSVTRTNEDYPCQIENKCMFGDMRLYKDVAIFSNGTIVDGVMYEDVIFRFGVDSAYWMRVALAAVVLALAVLA</sequence>
<dbReference type="Proteomes" id="UP000717585">
    <property type="component" value="Unassembled WGS sequence"/>
</dbReference>
<gene>
    <name evidence="3" type="ORF">J8273_2361</name>
</gene>
<name>A0A8J6BEW4_9EUKA</name>
<evidence type="ECO:0000256" key="1">
    <source>
        <dbReference type="SAM" id="MobiDB-lite"/>
    </source>
</evidence>
<evidence type="ECO:0000313" key="3">
    <source>
        <dbReference type="EMBL" id="KAG9396012.1"/>
    </source>
</evidence>
<evidence type="ECO:0000313" key="4">
    <source>
        <dbReference type="Proteomes" id="UP000717585"/>
    </source>
</evidence>
<dbReference type="AlphaFoldDB" id="A0A8J6BEW4"/>